<evidence type="ECO:0000313" key="2">
    <source>
        <dbReference type="Proteomes" id="UP000664032"/>
    </source>
</evidence>
<sequence>MSPCGIQPSRLARFALFFSLFWVPRVDADGVNRTIDDTFGDSVTKQRVTYTPASGVWHDATCLTSSGCAIVGDPTQCFSSTYTAATYRDPWSETSIAMQFNGTAIYVFFILANNMGTGIITQTVANFTLDGGQPQLFTHQPDPNTKDLNYGQLVFSLTNLTNSEHTLVISASEVHINSYINFDYAVYTHEDDTQSLTQNSAHKKSAPIGAIVGGVIGGIAVLLALAFLILYWVLRRRRTTEEKKVEPGFDPQMMVEVQSCISFTESTPPKWIGRSLSEAPTFPRQYFTTLF</sequence>
<accession>A0ACB8H948</accession>
<reference evidence="1" key="1">
    <citation type="submission" date="2021-10" db="EMBL/GenBank/DDBJ databases">
        <title>Psilocybe cubensis genome.</title>
        <authorList>
            <person name="Mckernan K.J."/>
            <person name="Crawford S."/>
            <person name="Trippe A."/>
            <person name="Kane L.T."/>
            <person name="Mclaughlin S."/>
        </authorList>
    </citation>
    <scope>NUCLEOTIDE SEQUENCE</scope>
    <source>
        <strain evidence="1">MGC-MH-2018</strain>
    </source>
</reference>
<gene>
    <name evidence="1" type="ORF">JR316_0004022</name>
</gene>
<name>A0ACB8H948_PSICU</name>
<dbReference type="Proteomes" id="UP000664032">
    <property type="component" value="Unassembled WGS sequence"/>
</dbReference>
<organism evidence="1 2">
    <name type="scientific">Psilocybe cubensis</name>
    <name type="common">Psychedelic mushroom</name>
    <name type="synonym">Stropharia cubensis</name>
    <dbReference type="NCBI Taxonomy" id="181762"/>
    <lineage>
        <taxon>Eukaryota</taxon>
        <taxon>Fungi</taxon>
        <taxon>Dikarya</taxon>
        <taxon>Basidiomycota</taxon>
        <taxon>Agaricomycotina</taxon>
        <taxon>Agaricomycetes</taxon>
        <taxon>Agaricomycetidae</taxon>
        <taxon>Agaricales</taxon>
        <taxon>Agaricineae</taxon>
        <taxon>Strophariaceae</taxon>
        <taxon>Psilocybe</taxon>
    </lineage>
</organism>
<dbReference type="EMBL" id="JAFIQS020000003">
    <property type="protein sequence ID" value="KAH9484540.1"/>
    <property type="molecule type" value="Genomic_DNA"/>
</dbReference>
<comment type="caution">
    <text evidence="1">The sequence shown here is derived from an EMBL/GenBank/DDBJ whole genome shotgun (WGS) entry which is preliminary data.</text>
</comment>
<evidence type="ECO:0000313" key="1">
    <source>
        <dbReference type="EMBL" id="KAH9484540.1"/>
    </source>
</evidence>
<proteinExistence type="predicted"/>
<keyword evidence="2" id="KW-1185">Reference proteome</keyword>
<protein>
    <submittedName>
        <fullName evidence="1">Uncharacterized protein</fullName>
    </submittedName>
</protein>